<accession>A0A485M3Q2</accession>
<name>A0A485M3Q2_9ZZZZ</name>
<sequence length="77" mass="8186">MQAFVSIQCLLPLSPHDNGLCAGASLALHSVVCCNRVLSRSGCREPAVTDCNPIAGYFVNPATGEWIRGYSSSPFTQ</sequence>
<dbReference type="EMBL" id="CAADRM010000139">
    <property type="protein sequence ID" value="VFU17829.1"/>
    <property type="molecule type" value="Genomic_DNA"/>
</dbReference>
<reference evidence="1" key="1">
    <citation type="submission" date="2019-03" db="EMBL/GenBank/DDBJ databases">
        <authorList>
            <person name="Hao L."/>
        </authorList>
    </citation>
    <scope>NUCLEOTIDE SEQUENCE</scope>
</reference>
<organism evidence="1">
    <name type="scientific">anaerobic digester metagenome</name>
    <dbReference type="NCBI Taxonomy" id="1263854"/>
    <lineage>
        <taxon>unclassified sequences</taxon>
        <taxon>metagenomes</taxon>
        <taxon>ecological metagenomes</taxon>
    </lineage>
</organism>
<dbReference type="AlphaFoldDB" id="A0A485M3Q2"/>
<protein>
    <submittedName>
        <fullName evidence="1">Uncharacterized protein</fullName>
    </submittedName>
</protein>
<gene>
    <name evidence="1" type="ORF">SCFA_720002</name>
</gene>
<evidence type="ECO:0000313" key="1">
    <source>
        <dbReference type="EMBL" id="VFU17829.1"/>
    </source>
</evidence>
<proteinExistence type="predicted"/>